<comment type="caution">
    <text evidence="1">The sequence shown here is derived from an EMBL/GenBank/DDBJ whole genome shotgun (WGS) entry which is preliminary data.</text>
</comment>
<dbReference type="SUPFAM" id="SSF52047">
    <property type="entry name" value="RNI-like"/>
    <property type="match status" value="1"/>
</dbReference>
<dbReference type="Proteomes" id="UP000320762">
    <property type="component" value="Unassembled WGS sequence"/>
</dbReference>
<proteinExistence type="predicted"/>
<accession>A0A550CZF5</accession>
<dbReference type="InterPro" id="IPR032675">
    <property type="entry name" value="LRR_dom_sf"/>
</dbReference>
<dbReference type="AlphaFoldDB" id="A0A550CZF5"/>
<evidence type="ECO:0008006" key="3">
    <source>
        <dbReference type="Google" id="ProtNLM"/>
    </source>
</evidence>
<dbReference type="EMBL" id="VDMD01000001">
    <property type="protein sequence ID" value="TRM70168.1"/>
    <property type="molecule type" value="Genomic_DNA"/>
</dbReference>
<name>A0A550CZF5_9AGAR</name>
<evidence type="ECO:0000313" key="2">
    <source>
        <dbReference type="Proteomes" id="UP000320762"/>
    </source>
</evidence>
<protein>
    <recommendedName>
        <fullName evidence="3">F-box domain-containing protein</fullName>
    </recommendedName>
</protein>
<evidence type="ECO:0000313" key="1">
    <source>
        <dbReference type="EMBL" id="TRM70168.1"/>
    </source>
</evidence>
<dbReference type="Gene3D" id="3.80.10.10">
    <property type="entry name" value="Ribonuclease Inhibitor"/>
    <property type="match status" value="1"/>
</dbReference>
<organism evidence="1 2">
    <name type="scientific">Schizophyllum amplum</name>
    <dbReference type="NCBI Taxonomy" id="97359"/>
    <lineage>
        <taxon>Eukaryota</taxon>
        <taxon>Fungi</taxon>
        <taxon>Dikarya</taxon>
        <taxon>Basidiomycota</taxon>
        <taxon>Agaricomycotina</taxon>
        <taxon>Agaricomycetes</taxon>
        <taxon>Agaricomycetidae</taxon>
        <taxon>Agaricales</taxon>
        <taxon>Schizophyllaceae</taxon>
        <taxon>Schizophyllum</taxon>
    </lineage>
</organism>
<keyword evidence="2" id="KW-1185">Reference proteome</keyword>
<dbReference type="OrthoDB" id="3365698at2759"/>
<gene>
    <name evidence="1" type="ORF">BD626DRAFT_476502</name>
</gene>
<reference evidence="1 2" key="1">
    <citation type="journal article" date="2019" name="New Phytol.">
        <title>Comparative genomics reveals unique wood-decay strategies and fruiting body development in the Schizophyllaceae.</title>
        <authorList>
            <person name="Almasi E."/>
            <person name="Sahu N."/>
            <person name="Krizsan K."/>
            <person name="Balint B."/>
            <person name="Kovacs G.M."/>
            <person name="Kiss B."/>
            <person name="Cseklye J."/>
            <person name="Drula E."/>
            <person name="Henrissat B."/>
            <person name="Nagy I."/>
            <person name="Chovatia M."/>
            <person name="Adam C."/>
            <person name="LaButti K."/>
            <person name="Lipzen A."/>
            <person name="Riley R."/>
            <person name="Grigoriev I.V."/>
            <person name="Nagy L.G."/>
        </authorList>
    </citation>
    <scope>NUCLEOTIDE SEQUENCE [LARGE SCALE GENOMIC DNA]</scope>
    <source>
        <strain evidence="1 2">NL-1724</strain>
    </source>
</reference>
<sequence>MATAPAKSLPSIADLAAMQAEQLLERAASLANIELQRSGFVPSPTEVQTINENSGEMRAEIMRINAEILRLELLRGRLITQLNMNCSLKAPVRRLPLELISEIFLHLADITIPHDRSRLIVRTVVCAWYTWWTAARCTPHLWTYIPSAYPTQTRGHSRPPAYPDYGLHAALSGGLPLHICHTVSDDDLLARFLEELRPHASRWQSIELQGYCSSFNSEKRVDLPSLEEARLQLEGPPEPGTLDFLADALALKHLDIEYVSSNLEFGSVSGLRLPCFPTLTHLSLGCDIEIPTDIIIPALRQCSATLTHLTLQTLIVISDAPAVTSTVDMTALSSIDLACNSHEILQHITAPVLDNVALRDVLETDGDPFASLLAFVSPSQHAPIYYRPHVSHLPQSTEITRLTVSGLESESRRDTFLPCLELLSGLRELIIDESVDNWHVVDEDVLVRLTCQQDIPPLLPKLTSFSFNSRRRRPPPSFKNALREMVMSREIPRICASQAVAAMTIDTDVKYERKIRT</sequence>